<dbReference type="PANTHER" id="PTHR33219:SF14">
    <property type="entry name" value="PROTEIN COFACTOR ASSEMBLY OF COMPLEX C SUBUNIT B CCB3, CHLOROPLASTIC-RELATED"/>
    <property type="match status" value="1"/>
</dbReference>
<evidence type="ECO:0008006" key="5">
    <source>
        <dbReference type="Google" id="ProtNLM"/>
    </source>
</evidence>
<feature type="transmembrane region" description="Helical" evidence="2">
    <location>
        <begin position="249"/>
        <end position="271"/>
    </location>
</feature>
<keyword evidence="2" id="KW-0472">Membrane</keyword>
<gene>
    <name evidence="3" type="ORF">B296_00053676</name>
</gene>
<organism evidence="3 4">
    <name type="scientific">Ensete ventricosum</name>
    <name type="common">Abyssinian banana</name>
    <name type="synonym">Musa ensete</name>
    <dbReference type="NCBI Taxonomy" id="4639"/>
    <lineage>
        <taxon>Eukaryota</taxon>
        <taxon>Viridiplantae</taxon>
        <taxon>Streptophyta</taxon>
        <taxon>Embryophyta</taxon>
        <taxon>Tracheophyta</taxon>
        <taxon>Spermatophyta</taxon>
        <taxon>Magnoliopsida</taxon>
        <taxon>Liliopsida</taxon>
        <taxon>Zingiberales</taxon>
        <taxon>Musaceae</taxon>
        <taxon>Ensete</taxon>
    </lineage>
</organism>
<dbReference type="AlphaFoldDB" id="A0A426Y736"/>
<feature type="region of interest" description="Disordered" evidence="1">
    <location>
        <begin position="1"/>
        <end position="28"/>
    </location>
</feature>
<evidence type="ECO:0000256" key="2">
    <source>
        <dbReference type="SAM" id="Phobius"/>
    </source>
</evidence>
<keyword evidence="2" id="KW-1133">Transmembrane helix</keyword>
<protein>
    <recommendedName>
        <fullName evidence="5">Protein COFACTOR ASSEMBLY OF COMPLEX C SUBUNIT B CCB3, chloroplastic</fullName>
    </recommendedName>
</protein>
<feature type="transmembrane region" description="Helical" evidence="2">
    <location>
        <begin position="184"/>
        <end position="205"/>
    </location>
</feature>
<dbReference type="Proteomes" id="UP000287651">
    <property type="component" value="Unassembled WGS sequence"/>
</dbReference>
<evidence type="ECO:0000313" key="3">
    <source>
        <dbReference type="EMBL" id="RRT47533.1"/>
    </source>
</evidence>
<dbReference type="InterPro" id="IPR003425">
    <property type="entry name" value="CCB3/YggT"/>
</dbReference>
<dbReference type="EMBL" id="AMZH03014498">
    <property type="protein sequence ID" value="RRT47533.1"/>
    <property type="molecule type" value="Genomic_DNA"/>
</dbReference>
<feature type="compositionally biased region" description="Pro residues" evidence="1">
    <location>
        <begin position="1"/>
        <end position="12"/>
    </location>
</feature>
<keyword evidence="2" id="KW-0812">Transmembrane</keyword>
<evidence type="ECO:0000313" key="4">
    <source>
        <dbReference type="Proteomes" id="UP000287651"/>
    </source>
</evidence>
<name>A0A426Y736_ENSVE</name>
<sequence>MDKCTPPYPNPTPSSVRIPSSSLSVFRPPSPRMALPSASITRFDLSGRHKVTGEAFDMDSSALPFFLAKNSAWKCESGKTLFDHPPFFYEVKDSTLDAQQVLSRSIRRGKLHHTIRRSGIRCLLNVTMPCSIQSALMTAPATPYDPSRCVQPSLPIISKNLSAAFSEHIQGLIIADIDPATVRLAISVTGPFLSAFGFLFILRIVMSWYPKLPVKKFPYIIAYAPTEPFLSITRKVIPPLAGVDVTPVVWFGLVSFLNEILVGPQGLLVLLSQQV</sequence>
<dbReference type="Pfam" id="PF02325">
    <property type="entry name" value="CCB3_YggT"/>
    <property type="match status" value="1"/>
</dbReference>
<comment type="caution">
    <text evidence="3">The sequence shown here is derived from an EMBL/GenBank/DDBJ whole genome shotgun (WGS) entry which is preliminary data.</text>
</comment>
<reference evidence="3 4" key="1">
    <citation type="journal article" date="2014" name="Agronomy (Basel)">
        <title>A Draft Genome Sequence for Ensete ventricosum, the Drought-Tolerant Tree Against Hunger.</title>
        <authorList>
            <person name="Harrison J."/>
            <person name="Moore K.A."/>
            <person name="Paszkiewicz K."/>
            <person name="Jones T."/>
            <person name="Grant M."/>
            <person name="Ambacheew D."/>
            <person name="Muzemil S."/>
            <person name="Studholme D.J."/>
        </authorList>
    </citation>
    <scope>NUCLEOTIDE SEQUENCE [LARGE SCALE GENOMIC DNA]</scope>
</reference>
<feature type="compositionally biased region" description="Low complexity" evidence="1">
    <location>
        <begin position="13"/>
        <end position="24"/>
    </location>
</feature>
<dbReference type="GO" id="GO:0009535">
    <property type="term" value="C:chloroplast thylakoid membrane"/>
    <property type="evidence" value="ECO:0007669"/>
    <property type="project" value="TreeGrafter"/>
</dbReference>
<evidence type="ECO:0000256" key="1">
    <source>
        <dbReference type="SAM" id="MobiDB-lite"/>
    </source>
</evidence>
<dbReference type="PANTHER" id="PTHR33219">
    <property type="entry name" value="YLMG HOMOLOG PROTEIN 2, CHLOROPLASTIC"/>
    <property type="match status" value="1"/>
</dbReference>
<proteinExistence type="predicted"/>
<accession>A0A426Y736</accession>